<gene>
    <name evidence="5" type="ORF">SAMN04488128_103869</name>
</gene>
<proteinExistence type="predicted"/>
<dbReference type="AlphaFoldDB" id="A0A1T4SZR2"/>
<dbReference type="RefSeq" id="WP_078671194.1">
    <property type="nucleotide sequence ID" value="NZ_FUWZ01000003.1"/>
</dbReference>
<dbReference type="SUPFAM" id="SSF51215">
    <property type="entry name" value="Regulatory protein AraC"/>
    <property type="match status" value="1"/>
</dbReference>
<dbReference type="STRING" id="634771.SAMN04488128_103869"/>
<protein>
    <submittedName>
        <fullName evidence="5">AraC-type DNA-binding protein</fullName>
    </submittedName>
</protein>
<evidence type="ECO:0000256" key="2">
    <source>
        <dbReference type="ARBA" id="ARBA00023125"/>
    </source>
</evidence>
<organism evidence="5 6">
    <name type="scientific">Chitinophaga eiseniae</name>
    <dbReference type="NCBI Taxonomy" id="634771"/>
    <lineage>
        <taxon>Bacteria</taxon>
        <taxon>Pseudomonadati</taxon>
        <taxon>Bacteroidota</taxon>
        <taxon>Chitinophagia</taxon>
        <taxon>Chitinophagales</taxon>
        <taxon>Chitinophagaceae</taxon>
        <taxon>Chitinophaga</taxon>
    </lineage>
</organism>
<dbReference type="Pfam" id="PF12833">
    <property type="entry name" value="HTH_18"/>
    <property type="match status" value="1"/>
</dbReference>
<keyword evidence="2 5" id="KW-0238">DNA-binding</keyword>
<dbReference type="OrthoDB" id="636258at2"/>
<dbReference type="Pfam" id="PF02311">
    <property type="entry name" value="AraC_binding"/>
    <property type="match status" value="1"/>
</dbReference>
<dbReference type="PROSITE" id="PS01124">
    <property type="entry name" value="HTH_ARAC_FAMILY_2"/>
    <property type="match status" value="1"/>
</dbReference>
<dbReference type="EMBL" id="FUWZ01000003">
    <property type="protein sequence ID" value="SKA33629.1"/>
    <property type="molecule type" value="Genomic_DNA"/>
</dbReference>
<evidence type="ECO:0000313" key="6">
    <source>
        <dbReference type="Proteomes" id="UP000190367"/>
    </source>
</evidence>
<dbReference type="Gene3D" id="1.10.10.60">
    <property type="entry name" value="Homeodomain-like"/>
    <property type="match status" value="2"/>
</dbReference>
<dbReference type="SUPFAM" id="SSF46689">
    <property type="entry name" value="Homeodomain-like"/>
    <property type="match status" value="1"/>
</dbReference>
<evidence type="ECO:0000256" key="3">
    <source>
        <dbReference type="ARBA" id="ARBA00023163"/>
    </source>
</evidence>
<keyword evidence="3" id="KW-0804">Transcription</keyword>
<keyword evidence="6" id="KW-1185">Reference proteome</keyword>
<dbReference type="InterPro" id="IPR037923">
    <property type="entry name" value="HTH-like"/>
</dbReference>
<evidence type="ECO:0000313" key="5">
    <source>
        <dbReference type="EMBL" id="SKA33629.1"/>
    </source>
</evidence>
<dbReference type="PANTHER" id="PTHR43280">
    <property type="entry name" value="ARAC-FAMILY TRANSCRIPTIONAL REGULATOR"/>
    <property type="match status" value="1"/>
</dbReference>
<dbReference type="InterPro" id="IPR003313">
    <property type="entry name" value="AraC-bd"/>
</dbReference>
<reference evidence="6" key="1">
    <citation type="submission" date="2017-02" db="EMBL/GenBank/DDBJ databases">
        <authorList>
            <person name="Varghese N."/>
            <person name="Submissions S."/>
        </authorList>
    </citation>
    <scope>NUCLEOTIDE SEQUENCE [LARGE SCALE GENOMIC DNA]</scope>
    <source>
        <strain evidence="6">DSM 22224</strain>
    </source>
</reference>
<dbReference type="GO" id="GO:0043565">
    <property type="term" value="F:sequence-specific DNA binding"/>
    <property type="evidence" value="ECO:0007669"/>
    <property type="project" value="InterPro"/>
</dbReference>
<dbReference type="Proteomes" id="UP000190367">
    <property type="component" value="Unassembled WGS sequence"/>
</dbReference>
<dbReference type="InterPro" id="IPR018060">
    <property type="entry name" value="HTH_AraC"/>
</dbReference>
<dbReference type="InterPro" id="IPR009057">
    <property type="entry name" value="Homeodomain-like_sf"/>
</dbReference>
<evidence type="ECO:0000256" key="1">
    <source>
        <dbReference type="ARBA" id="ARBA00023015"/>
    </source>
</evidence>
<dbReference type="GO" id="GO:0003700">
    <property type="term" value="F:DNA-binding transcription factor activity"/>
    <property type="evidence" value="ECO:0007669"/>
    <property type="project" value="InterPro"/>
</dbReference>
<evidence type="ECO:0000259" key="4">
    <source>
        <dbReference type="PROSITE" id="PS01124"/>
    </source>
</evidence>
<keyword evidence="1" id="KW-0805">Transcription regulation</keyword>
<sequence>MRLIQHDDLFIRHFQTREWPFELHNHNHFELIFIHHGRGEHRLNGETFRYEGPCCYALAPEDEHIFYIEEASKYTVLKFTNVYLGQQLPPAAVALWEQRFQQLIIATRSHGIPVVVRDALVRIGHVMEVIAAEWQLQPVPSNEGVLHLIRGVLALLAGLLTEAEQGPQRSVALTQAMHYIHTHIASPEQLQQEVMAPALQMGKARLQGLFKQELGVSVRDYINEYKSRQIENKLRYSDMSIKEIAGQYGFGDLSHLNKFFRKMKGINPRSYRTQLKSGKDA</sequence>
<dbReference type="PANTHER" id="PTHR43280:SF2">
    <property type="entry name" value="HTH-TYPE TRANSCRIPTIONAL REGULATOR EXSA"/>
    <property type="match status" value="1"/>
</dbReference>
<name>A0A1T4SZR2_9BACT</name>
<dbReference type="SMART" id="SM00342">
    <property type="entry name" value="HTH_ARAC"/>
    <property type="match status" value="1"/>
</dbReference>
<accession>A0A1T4SZR2</accession>
<feature type="domain" description="HTH araC/xylS-type" evidence="4">
    <location>
        <begin position="174"/>
        <end position="274"/>
    </location>
</feature>